<organism evidence="2 3">
    <name type="scientific">Mycena metata</name>
    <dbReference type="NCBI Taxonomy" id="1033252"/>
    <lineage>
        <taxon>Eukaryota</taxon>
        <taxon>Fungi</taxon>
        <taxon>Dikarya</taxon>
        <taxon>Basidiomycota</taxon>
        <taxon>Agaricomycotina</taxon>
        <taxon>Agaricomycetes</taxon>
        <taxon>Agaricomycetidae</taxon>
        <taxon>Agaricales</taxon>
        <taxon>Marasmiineae</taxon>
        <taxon>Mycenaceae</taxon>
        <taxon>Mycena</taxon>
    </lineage>
</organism>
<name>A0AAD7MTG1_9AGAR</name>
<dbReference type="Proteomes" id="UP001215598">
    <property type="component" value="Unassembled WGS sequence"/>
</dbReference>
<sequence>MAVWNQVSISTSFKPFNVVEGPFPSTLGYGTQGWRNYGGLNAGLSTLTRVLFAHVIMSNLPPYQIFDLSSMNLTWLENPSRRSADTSTATHRTSIRKNTPGLN</sequence>
<feature type="compositionally biased region" description="Polar residues" evidence="1">
    <location>
        <begin position="85"/>
        <end position="103"/>
    </location>
</feature>
<keyword evidence="3" id="KW-1185">Reference proteome</keyword>
<gene>
    <name evidence="2" type="ORF">B0H16DRAFT_1469252</name>
</gene>
<proteinExistence type="predicted"/>
<evidence type="ECO:0000313" key="3">
    <source>
        <dbReference type="Proteomes" id="UP001215598"/>
    </source>
</evidence>
<accession>A0AAD7MTG1</accession>
<dbReference type="AlphaFoldDB" id="A0AAD7MTG1"/>
<reference evidence="2" key="1">
    <citation type="submission" date="2023-03" db="EMBL/GenBank/DDBJ databases">
        <title>Massive genome expansion in bonnet fungi (Mycena s.s.) driven by repeated elements and novel gene families across ecological guilds.</title>
        <authorList>
            <consortium name="Lawrence Berkeley National Laboratory"/>
            <person name="Harder C.B."/>
            <person name="Miyauchi S."/>
            <person name="Viragh M."/>
            <person name="Kuo A."/>
            <person name="Thoen E."/>
            <person name="Andreopoulos B."/>
            <person name="Lu D."/>
            <person name="Skrede I."/>
            <person name="Drula E."/>
            <person name="Henrissat B."/>
            <person name="Morin E."/>
            <person name="Kohler A."/>
            <person name="Barry K."/>
            <person name="LaButti K."/>
            <person name="Morin E."/>
            <person name="Salamov A."/>
            <person name="Lipzen A."/>
            <person name="Mereny Z."/>
            <person name="Hegedus B."/>
            <person name="Baldrian P."/>
            <person name="Stursova M."/>
            <person name="Weitz H."/>
            <person name="Taylor A."/>
            <person name="Grigoriev I.V."/>
            <person name="Nagy L.G."/>
            <person name="Martin F."/>
            <person name="Kauserud H."/>
        </authorList>
    </citation>
    <scope>NUCLEOTIDE SEQUENCE</scope>
    <source>
        <strain evidence="2">CBHHK182m</strain>
    </source>
</reference>
<comment type="caution">
    <text evidence="2">The sequence shown here is derived from an EMBL/GenBank/DDBJ whole genome shotgun (WGS) entry which is preliminary data.</text>
</comment>
<evidence type="ECO:0000256" key="1">
    <source>
        <dbReference type="SAM" id="MobiDB-lite"/>
    </source>
</evidence>
<dbReference type="EMBL" id="JARKIB010000154">
    <property type="protein sequence ID" value="KAJ7731269.1"/>
    <property type="molecule type" value="Genomic_DNA"/>
</dbReference>
<protein>
    <submittedName>
        <fullName evidence="2">Uncharacterized protein</fullName>
    </submittedName>
</protein>
<evidence type="ECO:0000313" key="2">
    <source>
        <dbReference type="EMBL" id="KAJ7731269.1"/>
    </source>
</evidence>
<feature type="region of interest" description="Disordered" evidence="1">
    <location>
        <begin position="79"/>
        <end position="103"/>
    </location>
</feature>